<comment type="caution">
    <text evidence="2">The sequence shown here is derived from an EMBL/GenBank/DDBJ whole genome shotgun (WGS) entry which is preliminary data.</text>
</comment>
<dbReference type="EMBL" id="VFOM01000001">
    <property type="protein sequence ID" value="TQL47053.1"/>
    <property type="molecule type" value="Genomic_DNA"/>
</dbReference>
<gene>
    <name evidence="2" type="ORF">FB562_0098</name>
</gene>
<dbReference type="Gene3D" id="1.10.287.1060">
    <property type="entry name" value="ESAT-6-like"/>
    <property type="match status" value="1"/>
</dbReference>
<organism evidence="2 3">
    <name type="scientific">Homoserinimonas aerilata</name>
    <dbReference type="NCBI Taxonomy" id="1162970"/>
    <lineage>
        <taxon>Bacteria</taxon>
        <taxon>Bacillati</taxon>
        <taxon>Actinomycetota</taxon>
        <taxon>Actinomycetes</taxon>
        <taxon>Micrococcales</taxon>
        <taxon>Microbacteriaceae</taxon>
        <taxon>Homoserinimonas</taxon>
    </lineage>
</organism>
<dbReference type="OrthoDB" id="4231069at2"/>
<reference evidence="2 3" key="1">
    <citation type="submission" date="2019-06" db="EMBL/GenBank/DDBJ databases">
        <title>Sequencing the genomes of 1000 actinobacteria strains.</title>
        <authorList>
            <person name="Klenk H.-P."/>
        </authorList>
    </citation>
    <scope>NUCLEOTIDE SEQUENCE [LARGE SCALE GENOMIC DNA]</scope>
    <source>
        <strain evidence="2 3">DSM 26477</strain>
    </source>
</reference>
<evidence type="ECO:0000313" key="2">
    <source>
        <dbReference type="EMBL" id="TQL47053.1"/>
    </source>
</evidence>
<evidence type="ECO:0000313" key="3">
    <source>
        <dbReference type="Proteomes" id="UP000317998"/>
    </source>
</evidence>
<dbReference type="SUPFAM" id="SSF140453">
    <property type="entry name" value="EsxAB dimer-like"/>
    <property type="match status" value="1"/>
</dbReference>
<dbReference type="Proteomes" id="UP000317998">
    <property type="component" value="Unassembled WGS sequence"/>
</dbReference>
<comment type="similarity">
    <text evidence="1">Belongs to the WXG100 family.</text>
</comment>
<protein>
    <recommendedName>
        <fullName evidence="1">ESAT-6-like protein</fullName>
    </recommendedName>
</protein>
<keyword evidence="3" id="KW-1185">Reference proteome</keyword>
<evidence type="ECO:0000256" key="1">
    <source>
        <dbReference type="RuleBase" id="RU362001"/>
    </source>
</evidence>
<dbReference type="NCBIfam" id="TIGR03930">
    <property type="entry name" value="WXG100_ESAT6"/>
    <property type="match status" value="1"/>
</dbReference>
<dbReference type="RefSeq" id="WP_141879346.1">
    <property type="nucleotide sequence ID" value="NZ_VFOM01000001.1"/>
</dbReference>
<dbReference type="Pfam" id="PF06013">
    <property type="entry name" value="WXG100"/>
    <property type="match status" value="1"/>
</dbReference>
<dbReference type="AlphaFoldDB" id="A0A542YG44"/>
<accession>A0A542YG44</accession>
<dbReference type="InterPro" id="IPR010310">
    <property type="entry name" value="T7SS_ESAT-6-like"/>
</dbReference>
<sequence length="96" mass="10109">MTQYRVDSEAVIAAEGAVRASAGRIQAEVNGMLGQLLNLQGSWSGPAAAAFQSVVNDWRATQQRVDESITGIGQALGRAGQQYAEAEQANASLFAR</sequence>
<name>A0A542YG44_9MICO</name>
<dbReference type="InterPro" id="IPR036689">
    <property type="entry name" value="ESAT-6-like_sf"/>
</dbReference>
<proteinExistence type="inferred from homology"/>